<evidence type="ECO:0000313" key="1">
    <source>
        <dbReference type="EMBL" id="KAF2878885.1"/>
    </source>
</evidence>
<protein>
    <recommendedName>
        <fullName evidence="3">Reverse transcriptase domain-containing protein</fullName>
    </recommendedName>
</protein>
<organism evidence="1 2">
    <name type="scientific">Ignelater luminosus</name>
    <name type="common">Cucubano</name>
    <name type="synonym">Pyrophorus luminosus</name>
    <dbReference type="NCBI Taxonomy" id="2038154"/>
    <lineage>
        <taxon>Eukaryota</taxon>
        <taxon>Metazoa</taxon>
        <taxon>Ecdysozoa</taxon>
        <taxon>Arthropoda</taxon>
        <taxon>Hexapoda</taxon>
        <taxon>Insecta</taxon>
        <taxon>Pterygota</taxon>
        <taxon>Neoptera</taxon>
        <taxon>Endopterygota</taxon>
        <taxon>Coleoptera</taxon>
        <taxon>Polyphaga</taxon>
        <taxon>Elateriformia</taxon>
        <taxon>Elateroidea</taxon>
        <taxon>Elateridae</taxon>
        <taxon>Agrypninae</taxon>
        <taxon>Pyrophorini</taxon>
        <taxon>Ignelater</taxon>
    </lineage>
</organism>
<evidence type="ECO:0008006" key="3">
    <source>
        <dbReference type="Google" id="ProtNLM"/>
    </source>
</evidence>
<name>A0A8K0C389_IGNLU</name>
<comment type="caution">
    <text evidence="1">The sequence shown here is derived from an EMBL/GenBank/DDBJ whole genome shotgun (WGS) entry which is preliminary data.</text>
</comment>
<accession>A0A8K0C389</accession>
<dbReference type="PANTHER" id="PTHR47027">
    <property type="entry name" value="REVERSE TRANSCRIPTASE DOMAIN-CONTAINING PROTEIN"/>
    <property type="match status" value="1"/>
</dbReference>
<dbReference type="PANTHER" id="PTHR47027:SF8">
    <property type="entry name" value="RIBONUCLEASE H"/>
    <property type="match status" value="1"/>
</dbReference>
<dbReference type="EMBL" id="VTPC01091261">
    <property type="protein sequence ID" value="KAF2878885.1"/>
    <property type="molecule type" value="Genomic_DNA"/>
</dbReference>
<dbReference type="OrthoDB" id="6810164at2759"/>
<evidence type="ECO:0000313" key="2">
    <source>
        <dbReference type="Proteomes" id="UP000801492"/>
    </source>
</evidence>
<keyword evidence="2" id="KW-1185">Reference proteome</keyword>
<dbReference type="AlphaFoldDB" id="A0A8K0C389"/>
<reference evidence="1" key="1">
    <citation type="submission" date="2019-08" db="EMBL/GenBank/DDBJ databases">
        <title>The genome of the North American firefly Photinus pyralis.</title>
        <authorList>
            <consortium name="Photinus pyralis genome working group"/>
            <person name="Fallon T.R."/>
            <person name="Sander Lower S.E."/>
            <person name="Weng J.-K."/>
        </authorList>
    </citation>
    <scope>NUCLEOTIDE SEQUENCE</scope>
    <source>
        <strain evidence="1">TRF0915ILg1</strain>
        <tissue evidence="1">Whole body</tissue>
    </source>
</reference>
<gene>
    <name evidence="1" type="ORF">ILUMI_27286</name>
</gene>
<proteinExistence type="predicted"/>
<sequence length="299" mass="35067">MVENDSEIDGPEILQEKVAYAIKQTKGRKATGSDEIPSGLDVNQDIYGCFIDFEKAFDKVRYEKLIDILKSKNIDSRDIRIISNSYWNRNIKIQVEEELSKGRNTRGMSGVLPPLPFNIYSETILQEYLNTQLTEDAQQTKEIRIRIEIARAAFIKLKKIQSSRDIKVELRAEAWTPKQADIEKLQSFELCCRRILQISWADHVSNVEVLNRLSKEEEINTNPEIKEIGIFQNVMRRRRYSLLKLITEVAVYWKRERIPLELNRLIFYIDHSKSLYEKETSSYPSYMKNLVFIVLEPEP</sequence>
<dbReference type="Proteomes" id="UP000801492">
    <property type="component" value="Unassembled WGS sequence"/>
</dbReference>